<dbReference type="Gene3D" id="1.10.630.10">
    <property type="entry name" value="Cytochrome P450"/>
    <property type="match status" value="1"/>
</dbReference>
<evidence type="ECO:0000256" key="6">
    <source>
        <dbReference type="ARBA" id="ARBA00023033"/>
    </source>
</evidence>
<name>A0A6J8C7B9_MYTCO</name>
<keyword evidence="5 7" id="KW-0408">Iron</keyword>
<gene>
    <name evidence="10" type="ORF">MCOR_25988</name>
</gene>
<evidence type="ECO:0000256" key="8">
    <source>
        <dbReference type="RuleBase" id="RU000461"/>
    </source>
</evidence>
<keyword evidence="9" id="KW-0812">Transmembrane</keyword>
<keyword evidence="2 7" id="KW-0349">Heme</keyword>
<keyword evidence="11" id="KW-1185">Reference proteome</keyword>
<dbReference type="GO" id="GO:0004508">
    <property type="term" value="F:steroid 17-alpha-monooxygenase activity"/>
    <property type="evidence" value="ECO:0007669"/>
    <property type="project" value="TreeGrafter"/>
</dbReference>
<dbReference type="PROSITE" id="PS00086">
    <property type="entry name" value="CYTOCHROME_P450"/>
    <property type="match status" value="1"/>
</dbReference>
<evidence type="ECO:0000256" key="4">
    <source>
        <dbReference type="ARBA" id="ARBA00023002"/>
    </source>
</evidence>
<feature type="binding site" description="axial binding residue" evidence="7">
    <location>
        <position position="539"/>
    </location>
    <ligand>
        <name>heme</name>
        <dbReference type="ChEBI" id="CHEBI:30413"/>
    </ligand>
    <ligandPart>
        <name>Fe</name>
        <dbReference type="ChEBI" id="CHEBI:18248"/>
    </ligandPart>
</feature>
<dbReference type="InterPro" id="IPR001128">
    <property type="entry name" value="Cyt_P450"/>
</dbReference>
<keyword evidence="6 8" id="KW-0503">Monooxygenase</keyword>
<dbReference type="PANTHER" id="PTHR24289">
    <property type="entry name" value="STEROID 17-ALPHA-HYDROXYLASE/17,20 LYASE"/>
    <property type="match status" value="1"/>
</dbReference>
<keyword evidence="9" id="KW-1133">Transmembrane helix</keyword>
<dbReference type="PRINTS" id="PR00385">
    <property type="entry name" value="P450"/>
</dbReference>
<comment type="similarity">
    <text evidence="1 8">Belongs to the cytochrome P450 family.</text>
</comment>
<dbReference type="GO" id="GO:0020037">
    <property type="term" value="F:heme binding"/>
    <property type="evidence" value="ECO:0007669"/>
    <property type="project" value="InterPro"/>
</dbReference>
<evidence type="ECO:0000256" key="5">
    <source>
        <dbReference type="ARBA" id="ARBA00023004"/>
    </source>
</evidence>
<evidence type="ECO:0000256" key="1">
    <source>
        <dbReference type="ARBA" id="ARBA00010617"/>
    </source>
</evidence>
<organism evidence="10 11">
    <name type="scientific">Mytilus coruscus</name>
    <name type="common">Sea mussel</name>
    <dbReference type="NCBI Taxonomy" id="42192"/>
    <lineage>
        <taxon>Eukaryota</taxon>
        <taxon>Metazoa</taxon>
        <taxon>Spiralia</taxon>
        <taxon>Lophotrochozoa</taxon>
        <taxon>Mollusca</taxon>
        <taxon>Bivalvia</taxon>
        <taxon>Autobranchia</taxon>
        <taxon>Pteriomorphia</taxon>
        <taxon>Mytilida</taxon>
        <taxon>Mytiloidea</taxon>
        <taxon>Mytilidae</taxon>
        <taxon>Mytilinae</taxon>
        <taxon>Mytilus</taxon>
    </lineage>
</organism>
<keyword evidence="4 8" id="KW-0560">Oxidoreductase</keyword>
<feature type="transmembrane region" description="Helical" evidence="9">
    <location>
        <begin position="99"/>
        <end position="119"/>
    </location>
</feature>
<evidence type="ECO:0000313" key="10">
    <source>
        <dbReference type="EMBL" id="CAC5390939.1"/>
    </source>
</evidence>
<evidence type="ECO:0000256" key="7">
    <source>
        <dbReference type="PIRSR" id="PIRSR602401-1"/>
    </source>
</evidence>
<keyword evidence="9" id="KW-0472">Membrane</keyword>
<dbReference type="PANTHER" id="PTHR24289:SF1">
    <property type="entry name" value="STEROID 17-ALPHA-HYDROXYLASE_17,20 LYASE"/>
    <property type="match status" value="1"/>
</dbReference>
<evidence type="ECO:0000256" key="2">
    <source>
        <dbReference type="ARBA" id="ARBA00022617"/>
    </source>
</evidence>
<dbReference type="PRINTS" id="PR00463">
    <property type="entry name" value="EP450I"/>
</dbReference>
<dbReference type="AlphaFoldDB" id="A0A6J8C7B9"/>
<dbReference type="InterPro" id="IPR036396">
    <property type="entry name" value="Cyt_P450_sf"/>
</dbReference>
<dbReference type="Proteomes" id="UP000507470">
    <property type="component" value="Unassembled WGS sequence"/>
</dbReference>
<dbReference type="Pfam" id="PF00067">
    <property type="entry name" value="p450"/>
    <property type="match status" value="1"/>
</dbReference>
<sequence length="606" mass="70757">MAGIWTNETGVQANKAGTSIWTNEICLQANMAGIWTNETGERTNKVGIWTNETGVQANKAGIWTNETCVQTKKADYFSIKYIKRLSRQRNILQQLRKKMLFEILLGVVTITIFMFYVWITKENLKNLPPGPKGVFWFGLKIDIPNMHLDFTKWWKAFGDVFEVKILGRRILVLNSPKTIREAFESKAYTTLMNHRPPNFIGYKICNQYKCVLLRKYDPTFIAMKKEMVNSMDTHGFQSKHFRSLAADMMNDVVKDFIDLNGRPIDPMNVLRPSFCKMIGTLFAGNCSHILQKHVADFDSHGDQMIKPQIHGVYKKFPWIRWIPFQFYNRLYKLVQKIKKDLQKALLFDLRNSYNTSNIKCMVHQLFRSQDLQRLERGKPWLTDAHIHGIAMDLINTSILTTKAVMSGFIFLLLHFPEMQQKIQEEIDDVIGKDRQPEVDDRKKTPYIQACIYECLRYQSHLPLTAPHYNRKKVDIFKFTIPPKTIIFGNLFACHHDEELWEDPWTFKPERYLTEEGQLIDKDHPNMINLIAFGVGERMCVGYEMALDRMFLYTTYILQKFSFVVPNGSQLKSHDPRNMVSESPVLLPPPYMCRVVKRKEMGKDEAE</sequence>
<accession>A0A6J8C7B9</accession>
<dbReference type="InterPro" id="IPR002401">
    <property type="entry name" value="Cyt_P450_E_grp-I"/>
</dbReference>
<protein>
    <submittedName>
        <fullName evidence="10">Uncharacterized protein</fullName>
    </submittedName>
</protein>
<keyword evidence="3 7" id="KW-0479">Metal-binding</keyword>
<dbReference type="SUPFAM" id="SSF48264">
    <property type="entry name" value="Cytochrome P450"/>
    <property type="match status" value="1"/>
</dbReference>
<dbReference type="InterPro" id="IPR017972">
    <property type="entry name" value="Cyt_P450_CS"/>
</dbReference>
<dbReference type="GO" id="GO:0042446">
    <property type="term" value="P:hormone biosynthetic process"/>
    <property type="evidence" value="ECO:0007669"/>
    <property type="project" value="TreeGrafter"/>
</dbReference>
<proteinExistence type="inferred from homology"/>
<comment type="cofactor">
    <cofactor evidence="7">
        <name>heme</name>
        <dbReference type="ChEBI" id="CHEBI:30413"/>
    </cofactor>
</comment>
<evidence type="ECO:0000256" key="3">
    <source>
        <dbReference type="ARBA" id="ARBA00022723"/>
    </source>
</evidence>
<dbReference type="EMBL" id="CACVKT020004646">
    <property type="protein sequence ID" value="CAC5390939.1"/>
    <property type="molecule type" value="Genomic_DNA"/>
</dbReference>
<dbReference type="OrthoDB" id="6103963at2759"/>
<dbReference type="GO" id="GO:0042448">
    <property type="term" value="P:progesterone metabolic process"/>
    <property type="evidence" value="ECO:0007669"/>
    <property type="project" value="TreeGrafter"/>
</dbReference>
<reference evidence="10 11" key="1">
    <citation type="submission" date="2020-06" db="EMBL/GenBank/DDBJ databases">
        <authorList>
            <person name="Li R."/>
            <person name="Bekaert M."/>
        </authorList>
    </citation>
    <scope>NUCLEOTIDE SEQUENCE [LARGE SCALE GENOMIC DNA]</scope>
    <source>
        <strain evidence="11">wild</strain>
    </source>
</reference>
<evidence type="ECO:0000313" key="11">
    <source>
        <dbReference type="Proteomes" id="UP000507470"/>
    </source>
</evidence>
<evidence type="ECO:0000256" key="9">
    <source>
        <dbReference type="SAM" id="Phobius"/>
    </source>
</evidence>
<dbReference type="GO" id="GO:0005506">
    <property type="term" value="F:iron ion binding"/>
    <property type="evidence" value="ECO:0007669"/>
    <property type="project" value="InterPro"/>
</dbReference>